<comment type="caution">
    <text evidence="1">The sequence shown here is derived from an EMBL/GenBank/DDBJ whole genome shotgun (WGS) entry which is preliminary data.</text>
</comment>
<dbReference type="PATRIC" id="fig|882800.3.peg.2440"/>
<dbReference type="EMBL" id="AGJK01000055">
    <property type="protein sequence ID" value="EHP92638.1"/>
    <property type="molecule type" value="Genomic_DNA"/>
</dbReference>
<gene>
    <name evidence="1" type="ORF">MetexDRAFT_2492</name>
</gene>
<evidence type="ECO:0000313" key="2">
    <source>
        <dbReference type="Proteomes" id="UP000004382"/>
    </source>
</evidence>
<name>H1KIN0_METEX</name>
<evidence type="ECO:0000313" key="1">
    <source>
        <dbReference type="EMBL" id="EHP92638.1"/>
    </source>
</evidence>
<dbReference type="Proteomes" id="UP000004382">
    <property type="component" value="Unassembled WGS sequence"/>
</dbReference>
<organism evidence="1 2">
    <name type="scientific">Methylorubrum extorquens DSM 13060</name>
    <dbReference type="NCBI Taxonomy" id="882800"/>
    <lineage>
        <taxon>Bacteria</taxon>
        <taxon>Pseudomonadati</taxon>
        <taxon>Pseudomonadota</taxon>
        <taxon>Alphaproteobacteria</taxon>
        <taxon>Hyphomicrobiales</taxon>
        <taxon>Methylobacteriaceae</taxon>
        <taxon>Methylorubrum</taxon>
    </lineage>
</organism>
<sequence>MPSETPAFPDGHDWSGAVERTYHLPNCVVRVEVLGQGEAIRVHLHNRATFDLAAADLAPLVTGGDAQHALIEAIYRETLARQRIPVSTR</sequence>
<accession>H1KIN0</accession>
<reference evidence="1 2" key="1">
    <citation type="submission" date="2011-09" db="EMBL/GenBank/DDBJ databases">
        <title>The draft genome of Methylobacterium extorquens DSM 13060.</title>
        <authorList>
            <consortium name="US DOE Joint Genome Institute (JGI-PGF)"/>
            <person name="Lucas S."/>
            <person name="Han J."/>
            <person name="Lapidus A."/>
            <person name="Cheng J.-F."/>
            <person name="Goodwin L."/>
            <person name="Pitluck S."/>
            <person name="Peters L."/>
            <person name="Land M.L."/>
            <person name="Hauser L."/>
            <person name="Koskimaki J."/>
            <person name="Halonen O."/>
            <person name="Pirttila A."/>
            <person name="Frank C."/>
            <person name="Woyke T.J."/>
        </authorList>
    </citation>
    <scope>NUCLEOTIDE SEQUENCE [LARGE SCALE GENOMIC DNA]</scope>
    <source>
        <strain evidence="1 2">DSM 13060</strain>
    </source>
</reference>
<protein>
    <submittedName>
        <fullName evidence="1">Uncharacterized protein</fullName>
    </submittedName>
</protein>
<dbReference type="RefSeq" id="WP_003600007.1">
    <property type="nucleotide sequence ID" value="NZ_AGJK01000055.1"/>
</dbReference>
<dbReference type="AlphaFoldDB" id="H1KIN0"/>
<proteinExistence type="predicted"/>